<dbReference type="EMBL" id="MK500565">
    <property type="protein sequence ID" value="QBK91687.1"/>
    <property type="molecule type" value="Genomic_DNA"/>
</dbReference>
<dbReference type="SUPFAM" id="SSF52540">
    <property type="entry name" value="P-loop containing nucleoside triphosphate hydrolases"/>
    <property type="match status" value="1"/>
</dbReference>
<dbReference type="Gene3D" id="3.40.50.300">
    <property type="entry name" value="P-loop containing nucleotide triphosphate hydrolases"/>
    <property type="match status" value="1"/>
</dbReference>
<feature type="domain" description="C962R-like N-terminal AEP" evidence="2">
    <location>
        <begin position="51"/>
        <end position="216"/>
    </location>
</feature>
<name>A0A481Z7F4_9VIRU</name>
<evidence type="ECO:0000313" key="3">
    <source>
        <dbReference type="EMBL" id="QBK91687.1"/>
    </source>
</evidence>
<dbReference type="PANTHER" id="PTHR35372">
    <property type="entry name" value="ATP BINDING PROTEIN-RELATED"/>
    <property type="match status" value="1"/>
</dbReference>
<dbReference type="InterPro" id="IPR027417">
    <property type="entry name" value="P-loop_NTPase"/>
</dbReference>
<dbReference type="PANTHER" id="PTHR35372:SF2">
    <property type="entry name" value="SF3 HELICASE DOMAIN-CONTAINING PROTEIN"/>
    <property type="match status" value="1"/>
</dbReference>
<dbReference type="GO" id="GO:0016787">
    <property type="term" value="F:hydrolase activity"/>
    <property type="evidence" value="ECO:0007669"/>
    <property type="project" value="UniProtKB-KW"/>
</dbReference>
<keyword evidence="1" id="KW-0378">Hydrolase</keyword>
<evidence type="ECO:0000259" key="2">
    <source>
        <dbReference type="Pfam" id="PF23162"/>
    </source>
</evidence>
<gene>
    <name evidence="3" type="ORF">LCPAC304_00130</name>
</gene>
<dbReference type="Pfam" id="PF23162">
    <property type="entry name" value="AEP_C962R"/>
    <property type="match status" value="1"/>
</dbReference>
<sequence length="862" mass="99612">MLNAPPMHESNSQNVDPLCKEGENILKKYHSKATKHFHNVVKVVVNGEEHNLVKNKYRDFLEEWGLRKEICIAELPQKVMPFIVDFVFHFKTEDEDCEFFNDDSLIDEFRSICNDVLEKNFRLPDKKRLLISAYLESDTWETNVEGTPLYCMKVRLHFPYCPIEGKLQEEIVIPHIVQQLEESQYILRFFSIEPFYTWKDIVQSPVHEPLELYGSALKASPDADGSVQKEGLPPLEYKGRYGDGDITLSTDPDMPLEKLLFTLSVLSLDVSKSLIIRSTKSSEALLPCERDSRRFAVDESAPTTLKLVASDLEKAGSDFYGITVEEFKEKVKKKAGKARKSNGDRDIGLWLGYYLKPFYRIAPGKRLRFARWDQTTKLWVVGEDNCTLVNDLAKHGIKLIKRYQMEIDDRIDETTSNAALLPLTRALKCYDDLIKKLGKDSALRAIYNRSRIVFQDENFLDNFHHPRKHYLLPLIDVHGKHIVYDHHSKQTRERTVNDFFLGELGATYNPGVNQEKIIEIFDRITARDFEYRDRLQMLFSWFLTQDVSYKILPIFKGDKHNGKSTLVALFARMLGRYLINLNHSAICDQHRNTDLNPALSVLGNNRFVAVIDEVESGASFKVQPLTMVTSGVPAFTCRRLFAEYDDEGEKYRTEKLLLSLNDIPSLPSFGQARDRVQVFPFYCRYFGESDPLYDASNPNHYVGNTYFSKEQDEEFLSAFLQWCMEGFDLLKEGSLTEKIPKAIIEATQEYEEEIDTLSKFLEDYSFVPMETFETQVNDFVSVKDLRDQYKEYADAQKIPMSNRIPQSAFKMDVSVKLCARYKITDPTYKGISHTGTPRKRRYMGLVRGKKTTYAPSGLPNMF</sequence>
<accession>A0A481Z7F4</accession>
<proteinExistence type="predicted"/>
<dbReference type="InterPro" id="IPR056443">
    <property type="entry name" value="AEP_C962R"/>
</dbReference>
<evidence type="ECO:0000256" key="1">
    <source>
        <dbReference type="ARBA" id="ARBA00022801"/>
    </source>
</evidence>
<dbReference type="InterPro" id="IPR051620">
    <property type="entry name" value="ORF904-like_C"/>
</dbReference>
<reference evidence="3" key="1">
    <citation type="journal article" date="2019" name="MBio">
        <title>Virus Genomes from Deep Sea Sediments Expand the Ocean Megavirome and Support Independent Origins of Viral Gigantism.</title>
        <authorList>
            <person name="Backstrom D."/>
            <person name="Yutin N."/>
            <person name="Jorgensen S.L."/>
            <person name="Dharamshi J."/>
            <person name="Homa F."/>
            <person name="Zaremba-Niedwiedzka K."/>
            <person name="Spang A."/>
            <person name="Wolf Y.I."/>
            <person name="Koonin E.V."/>
            <person name="Ettema T.J."/>
        </authorList>
    </citation>
    <scope>NUCLEOTIDE SEQUENCE</scope>
</reference>
<organism evidence="3">
    <name type="scientific">Pithovirus LCPAC304</name>
    <dbReference type="NCBI Taxonomy" id="2506594"/>
    <lineage>
        <taxon>Viruses</taxon>
        <taxon>Pithoviruses</taxon>
    </lineage>
</organism>
<protein>
    <submittedName>
        <fullName evidence="3">Putative D5-like primase /VirE superfamily</fullName>
    </submittedName>
</protein>